<organism evidence="1 2">
    <name type="scientific">Kroppenstedtia sanguinis</name>
    <dbReference type="NCBI Taxonomy" id="1380684"/>
    <lineage>
        <taxon>Bacteria</taxon>
        <taxon>Bacillati</taxon>
        <taxon>Bacillota</taxon>
        <taxon>Bacilli</taxon>
        <taxon>Bacillales</taxon>
        <taxon>Thermoactinomycetaceae</taxon>
        <taxon>Kroppenstedtia</taxon>
    </lineage>
</organism>
<dbReference type="InterPro" id="IPR010106">
    <property type="entry name" value="RpnA"/>
</dbReference>
<dbReference type="Proteomes" id="UP001597282">
    <property type="component" value="Unassembled WGS sequence"/>
</dbReference>
<name>A0ABW4C5S7_9BACL</name>
<gene>
    <name evidence="1" type="ORF">ACFQ4Y_01475</name>
</gene>
<comment type="caution">
    <text evidence="1">The sequence shown here is derived from an EMBL/GenBank/DDBJ whole genome shotgun (WGS) entry which is preliminary data.</text>
</comment>
<dbReference type="Pfam" id="PF12784">
    <property type="entry name" value="PDDEXK_2"/>
    <property type="match status" value="1"/>
</dbReference>
<evidence type="ECO:0000313" key="2">
    <source>
        <dbReference type="Proteomes" id="UP001597282"/>
    </source>
</evidence>
<reference evidence="2" key="1">
    <citation type="journal article" date="2019" name="Int. J. Syst. Evol. Microbiol.">
        <title>The Global Catalogue of Microorganisms (GCM) 10K type strain sequencing project: providing services to taxonomists for standard genome sequencing and annotation.</title>
        <authorList>
            <consortium name="The Broad Institute Genomics Platform"/>
            <consortium name="The Broad Institute Genome Sequencing Center for Infectious Disease"/>
            <person name="Wu L."/>
            <person name="Ma J."/>
        </authorList>
    </citation>
    <scope>NUCLEOTIDE SEQUENCE [LARGE SCALE GENOMIC DNA]</scope>
    <source>
        <strain evidence="2">S1</strain>
    </source>
</reference>
<dbReference type="RefSeq" id="WP_380162483.1">
    <property type="nucleotide sequence ID" value="NZ_JBHTNU010000001.1"/>
</dbReference>
<accession>A0ABW4C5S7</accession>
<keyword evidence="2" id="KW-1185">Reference proteome</keyword>
<dbReference type="PANTHER" id="PTHR41317">
    <property type="entry name" value="PD-(D_E)XK NUCLEASE FAMILY TRANSPOSASE"/>
    <property type="match status" value="1"/>
</dbReference>
<sequence>MNRLLDPKVDFVFKRIFGSEENKDVLLAFLNETFKASQGELLKEITLVNPYIDKNALDDKLSILDIRAVTEDRKQINIEIQLFNHHNIEKRTLYYWSKLYEEQLGEGQNYRYLKKTITINIINFRYLPGEQYHNIFHLREDRTGILLTDDLEIHFMELPKLETGAFDVGTGLVKWLLFLKGLDKSKWEEIAMDQPKLRKAMTTLEFLSQDREARRLYEMRQKALLDERWKIEGAREEGKAEGKAEGKVEGKVEGKIEVARNLLQMGMEISSIVKATGLTEDEIRKLAQPDH</sequence>
<dbReference type="PANTHER" id="PTHR41317:SF1">
    <property type="entry name" value="PD-(D_E)XK NUCLEASE FAMILY TRANSPOSASE"/>
    <property type="match status" value="1"/>
</dbReference>
<dbReference type="NCBIfam" id="TIGR01784">
    <property type="entry name" value="T_den_put_tspse"/>
    <property type="match status" value="1"/>
</dbReference>
<protein>
    <submittedName>
        <fullName evidence="1">Rpn family recombination-promoting nuclease/putative transposase</fullName>
    </submittedName>
</protein>
<evidence type="ECO:0000313" key="1">
    <source>
        <dbReference type="EMBL" id="MFD1425604.1"/>
    </source>
</evidence>
<proteinExistence type="predicted"/>
<dbReference type="EMBL" id="JBHTNU010000001">
    <property type="protein sequence ID" value="MFD1425604.1"/>
    <property type="molecule type" value="Genomic_DNA"/>
</dbReference>